<gene>
    <name evidence="1" type="ORF">A1O9_11143</name>
</gene>
<keyword evidence="2" id="KW-1185">Reference proteome</keyword>
<dbReference type="PANTHER" id="PTHR40257:SF1">
    <property type="entry name" value="DUF1330 DOMAIN-CONTAINING PROTEIN"/>
    <property type="match status" value="1"/>
</dbReference>
<dbReference type="GeneID" id="25286043"/>
<comment type="caution">
    <text evidence="1">The sequence shown here is derived from an EMBL/GenBank/DDBJ whole genome shotgun (WGS) entry which is preliminary data.</text>
</comment>
<protein>
    <submittedName>
        <fullName evidence="1">Uncharacterized protein</fullName>
    </submittedName>
</protein>
<proteinExistence type="predicted"/>
<dbReference type="InterPro" id="IPR011008">
    <property type="entry name" value="Dimeric_a/b-barrel"/>
</dbReference>
<name>A0A072NYS8_9EURO</name>
<dbReference type="HOGENOM" id="CLU_131535_2_0_1"/>
<sequence length="135" mass="15132">MDGKTLLDNIPEGLPEDVPIVMLNLLQWNENANYPQDSSHPPCTGREAYLQRYVPTFRPIAEKWGGSTVVYIGKPAATLVGPDEKKFDVVALVKYPNIGVFRRIVGSDEYKTNAAPHRIAALKEWRLVVTIENQV</sequence>
<reference evidence="1 2" key="1">
    <citation type="submission" date="2013-03" db="EMBL/GenBank/DDBJ databases">
        <title>The Genome Sequence of Exophiala aquamarina CBS 119918.</title>
        <authorList>
            <consortium name="The Broad Institute Genomics Platform"/>
            <person name="Cuomo C."/>
            <person name="de Hoog S."/>
            <person name="Gorbushina A."/>
            <person name="Walker B."/>
            <person name="Young S.K."/>
            <person name="Zeng Q."/>
            <person name="Gargeya S."/>
            <person name="Fitzgerald M."/>
            <person name="Haas B."/>
            <person name="Abouelleil A."/>
            <person name="Allen A.W."/>
            <person name="Alvarado L."/>
            <person name="Arachchi H.M."/>
            <person name="Berlin A.M."/>
            <person name="Chapman S.B."/>
            <person name="Gainer-Dewar J."/>
            <person name="Goldberg J."/>
            <person name="Griggs A."/>
            <person name="Gujja S."/>
            <person name="Hansen M."/>
            <person name="Howarth C."/>
            <person name="Imamovic A."/>
            <person name="Ireland A."/>
            <person name="Larimer J."/>
            <person name="McCowan C."/>
            <person name="Murphy C."/>
            <person name="Pearson M."/>
            <person name="Poon T.W."/>
            <person name="Priest M."/>
            <person name="Roberts A."/>
            <person name="Saif S."/>
            <person name="Shea T."/>
            <person name="Sisk P."/>
            <person name="Sykes S."/>
            <person name="Wortman J."/>
            <person name="Nusbaum C."/>
            <person name="Birren B."/>
        </authorList>
    </citation>
    <scope>NUCLEOTIDE SEQUENCE [LARGE SCALE GENOMIC DNA]</scope>
    <source>
        <strain evidence="1 2">CBS 119918</strain>
    </source>
</reference>
<dbReference type="Proteomes" id="UP000027920">
    <property type="component" value="Unassembled WGS sequence"/>
</dbReference>
<organism evidence="1 2">
    <name type="scientific">Exophiala aquamarina CBS 119918</name>
    <dbReference type="NCBI Taxonomy" id="1182545"/>
    <lineage>
        <taxon>Eukaryota</taxon>
        <taxon>Fungi</taxon>
        <taxon>Dikarya</taxon>
        <taxon>Ascomycota</taxon>
        <taxon>Pezizomycotina</taxon>
        <taxon>Eurotiomycetes</taxon>
        <taxon>Chaetothyriomycetidae</taxon>
        <taxon>Chaetothyriales</taxon>
        <taxon>Herpotrichiellaceae</taxon>
        <taxon>Exophiala</taxon>
    </lineage>
</organism>
<evidence type="ECO:0000313" key="2">
    <source>
        <dbReference type="Proteomes" id="UP000027920"/>
    </source>
</evidence>
<dbReference type="SUPFAM" id="SSF54909">
    <property type="entry name" value="Dimeric alpha+beta barrel"/>
    <property type="match status" value="1"/>
</dbReference>
<dbReference type="RefSeq" id="XP_013255316.1">
    <property type="nucleotide sequence ID" value="XM_013399862.1"/>
</dbReference>
<dbReference type="Gene3D" id="3.30.70.100">
    <property type="match status" value="1"/>
</dbReference>
<evidence type="ECO:0000313" key="1">
    <source>
        <dbReference type="EMBL" id="KEF52726.1"/>
    </source>
</evidence>
<dbReference type="EMBL" id="AMGV01000016">
    <property type="protein sequence ID" value="KEF52726.1"/>
    <property type="molecule type" value="Genomic_DNA"/>
</dbReference>
<dbReference type="OrthoDB" id="4113071at2759"/>
<dbReference type="VEuPathDB" id="FungiDB:A1O9_11143"/>
<dbReference type="AlphaFoldDB" id="A0A072NYS8"/>
<accession>A0A072NYS8</accession>
<dbReference type="PANTHER" id="PTHR40257">
    <property type="match status" value="1"/>
</dbReference>